<dbReference type="Pfam" id="PF04993">
    <property type="entry name" value="TfoX_N"/>
    <property type="match status" value="1"/>
</dbReference>
<evidence type="ECO:0000313" key="3">
    <source>
        <dbReference type="EMBL" id="UYU33795.1"/>
    </source>
</evidence>
<gene>
    <name evidence="3" type="ORF">KFZ77_06810</name>
</gene>
<dbReference type="PANTHER" id="PTHR36121">
    <property type="entry name" value="PROTEIN SXY"/>
    <property type="match status" value="1"/>
</dbReference>
<feature type="domain" description="TfoX N-terminal" evidence="1">
    <location>
        <begin position="14"/>
        <end position="106"/>
    </location>
</feature>
<reference evidence="3 4" key="1">
    <citation type="submission" date="2021-05" db="EMBL/GenBank/DDBJ databases">
        <title>Isolation, identification, and the growth promoting effects of Pantoea dispersa strain YSD J2 from the aboveground leaves of Cyperus esculentus L.Var. Sativus.</title>
        <authorList>
            <person name="Wang S."/>
            <person name="Tang X.M."/>
            <person name="Huang Y.N."/>
        </authorList>
    </citation>
    <scope>NUCLEOTIDE SEQUENCE [LARGE SCALE GENOMIC DNA]</scope>
    <source>
        <strain evidence="4">YSD YN2</strain>
    </source>
</reference>
<dbReference type="EMBL" id="CP074352">
    <property type="protein sequence ID" value="UYU33795.1"/>
    <property type="molecule type" value="Genomic_DNA"/>
</dbReference>
<dbReference type="InterPro" id="IPR007077">
    <property type="entry name" value="TfoX_C"/>
</dbReference>
<name>A0ABY6JIY1_9ENTR</name>
<dbReference type="PANTHER" id="PTHR36121:SF1">
    <property type="entry name" value="PROTEIN SXY"/>
    <property type="match status" value="1"/>
</dbReference>
<dbReference type="Gene3D" id="1.10.150.20">
    <property type="entry name" value="5' to 3' exonuclease, C-terminal subdomain"/>
    <property type="match status" value="1"/>
</dbReference>
<dbReference type="Gene3D" id="3.30.1460.30">
    <property type="entry name" value="YgaC/TfoX-N like chaperone"/>
    <property type="match status" value="1"/>
</dbReference>
<dbReference type="Proteomes" id="UP001156318">
    <property type="component" value="Chromosome"/>
</dbReference>
<dbReference type="InterPro" id="IPR007076">
    <property type="entry name" value="TfoX_N"/>
</dbReference>
<dbReference type="InterPro" id="IPR026256">
    <property type="entry name" value="TfoX-like_gammaprotbact"/>
</dbReference>
<dbReference type="InterPro" id="IPR047525">
    <property type="entry name" value="TfoX-like"/>
</dbReference>
<dbReference type="Pfam" id="PF04994">
    <property type="entry name" value="TfoX_C"/>
    <property type="match status" value="1"/>
</dbReference>
<organism evidence="3 4">
    <name type="scientific">Siccibacter colletis</name>
    <dbReference type="NCBI Taxonomy" id="1505757"/>
    <lineage>
        <taxon>Bacteria</taxon>
        <taxon>Pseudomonadati</taxon>
        <taxon>Pseudomonadota</taxon>
        <taxon>Gammaproteobacteria</taxon>
        <taxon>Enterobacterales</taxon>
        <taxon>Enterobacteriaceae</taxon>
        <taxon>Siccibacter</taxon>
    </lineage>
</organism>
<evidence type="ECO:0000313" key="4">
    <source>
        <dbReference type="Proteomes" id="UP001156318"/>
    </source>
</evidence>
<feature type="domain" description="TfoX C-terminal" evidence="2">
    <location>
        <begin position="117"/>
        <end position="195"/>
    </location>
</feature>
<sequence>MKSLSYDRINKSREYLKSLGKIDCRALFGGYSLAIDNTVFAMVCEGELYLRACEACAEYHVGTKPKLLCLPKRGRRISLNYFLVEEQLWQEPATLLQLSTRALQDARREKFKRESIKRLKDLPNITFQLEAQLCAAEIRDAQTLQACGPQEAWLRIRQINKHAGLRALMALAGAVAGLHSAALPSDTRNALHEWYHRVTRGDQTHAGE</sequence>
<protein>
    <submittedName>
        <fullName evidence="3">TfoX/Sxy family DNA transformation protein</fullName>
    </submittedName>
</protein>
<dbReference type="PIRSF" id="PIRSF028788">
    <property type="entry name" value="TfoX_Sxy"/>
    <property type="match status" value="1"/>
</dbReference>
<proteinExistence type="predicted"/>
<evidence type="ECO:0000259" key="1">
    <source>
        <dbReference type="Pfam" id="PF04993"/>
    </source>
</evidence>
<evidence type="ECO:0000259" key="2">
    <source>
        <dbReference type="Pfam" id="PF04994"/>
    </source>
</evidence>
<keyword evidence="4" id="KW-1185">Reference proteome</keyword>
<dbReference type="SUPFAM" id="SSF159894">
    <property type="entry name" value="YgaC/TfoX-N like"/>
    <property type="match status" value="1"/>
</dbReference>
<accession>A0ABY6JIY1</accession>